<evidence type="ECO:0000313" key="1">
    <source>
        <dbReference type="Proteomes" id="UP000887565"/>
    </source>
</evidence>
<proteinExistence type="predicted"/>
<keyword evidence="1" id="KW-1185">Reference proteome</keyword>
<dbReference type="AlphaFoldDB" id="A0A915I353"/>
<name>A0A915I353_ROMCU</name>
<reference evidence="2" key="1">
    <citation type="submission" date="2022-11" db="UniProtKB">
        <authorList>
            <consortium name="WormBaseParasite"/>
        </authorList>
    </citation>
    <scope>IDENTIFICATION</scope>
</reference>
<evidence type="ECO:0000313" key="2">
    <source>
        <dbReference type="WBParaSite" id="nRc.2.0.1.t08265-RA"/>
    </source>
</evidence>
<accession>A0A915I353</accession>
<organism evidence="1 2">
    <name type="scientific">Romanomermis culicivorax</name>
    <name type="common">Nematode worm</name>
    <dbReference type="NCBI Taxonomy" id="13658"/>
    <lineage>
        <taxon>Eukaryota</taxon>
        <taxon>Metazoa</taxon>
        <taxon>Ecdysozoa</taxon>
        <taxon>Nematoda</taxon>
        <taxon>Enoplea</taxon>
        <taxon>Dorylaimia</taxon>
        <taxon>Mermithida</taxon>
        <taxon>Mermithoidea</taxon>
        <taxon>Mermithidae</taxon>
        <taxon>Romanomermis</taxon>
    </lineage>
</organism>
<protein>
    <submittedName>
        <fullName evidence="2">Uncharacterized protein</fullName>
    </submittedName>
</protein>
<sequence length="83" mass="9154">MSMGGEAAAKNGVDIRVGEKIGANDTLIISVIIENYTLDHTFTKGEFHCNDYWTMGLDNGAISHFDFTTDRELEPLPVESAFD</sequence>
<dbReference type="Proteomes" id="UP000887565">
    <property type="component" value="Unplaced"/>
</dbReference>
<dbReference type="WBParaSite" id="nRc.2.0.1.t08265-RA">
    <property type="protein sequence ID" value="nRc.2.0.1.t08265-RA"/>
    <property type="gene ID" value="nRc.2.0.1.g08265"/>
</dbReference>